<keyword evidence="3" id="KW-1185">Reference proteome</keyword>
<keyword evidence="1" id="KW-0732">Signal</keyword>
<protein>
    <submittedName>
        <fullName evidence="2">Uncharacterized protein</fullName>
    </submittedName>
</protein>
<evidence type="ECO:0000256" key="1">
    <source>
        <dbReference type="SAM" id="SignalP"/>
    </source>
</evidence>
<feature type="chain" id="PRO_5011738616" evidence="1">
    <location>
        <begin position="26"/>
        <end position="231"/>
    </location>
</feature>
<gene>
    <name evidence="2" type="ORF">SAMN02745724_01289</name>
</gene>
<dbReference type="Proteomes" id="UP000198862">
    <property type="component" value="Unassembled WGS sequence"/>
</dbReference>
<accession>A0A1I1HQR3</accession>
<sequence>MEKKPINMKPLAMVGMLAASFSGIAADGDNVGTVTFRTATEATVEEVKGLNFGNDLSVTSGTECEFDKLLVATGASAGEYLMDASTDDGADFKSTGCGGNGSNTAAQSLSDMADAGVSPGIFKLKGVANQTVVFKIQDTSNEFLKFEPVARYYAGSLDEFVENDPMPGKIENITAGATTDLPLGTLRSIVQGQPHNSAVGTLLIAGKLTTLQRLETSKDYELTYSLDVTYK</sequence>
<feature type="signal peptide" evidence="1">
    <location>
        <begin position="1"/>
        <end position="25"/>
    </location>
</feature>
<dbReference type="AlphaFoldDB" id="A0A1I1HQR3"/>
<name>A0A1I1HQR3_9GAMM</name>
<dbReference type="RefSeq" id="WP_091981863.1">
    <property type="nucleotide sequence ID" value="NZ_FOLO01000006.1"/>
</dbReference>
<evidence type="ECO:0000313" key="3">
    <source>
        <dbReference type="Proteomes" id="UP000198862"/>
    </source>
</evidence>
<dbReference type="OrthoDB" id="9953207at2"/>
<proteinExistence type="predicted"/>
<organism evidence="2 3">
    <name type="scientific">Pseudoalteromonas denitrificans DSM 6059</name>
    <dbReference type="NCBI Taxonomy" id="1123010"/>
    <lineage>
        <taxon>Bacteria</taxon>
        <taxon>Pseudomonadati</taxon>
        <taxon>Pseudomonadota</taxon>
        <taxon>Gammaproteobacteria</taxon>
        <taxon>Alteromonadales</taxon>
        <taxon>Pseudoalteromonadaceae</taxon>
        <taxon>Pseudoalteromonas</taxon>
    </lineage>
</organism>
<dbReference type="EMBL" id="FOLO01000006">
    <property type="protein sequence ID" value="SFC25902.1"/>
    <property type="molecule type" value="Genomic_DNA"/>
</dbReference>
<dbReference type="STRING" id="1123010.SAMN02745724_01289"/>
<reference evidence="2 3" key="1">
    <citation type="submission" date="2016-10" db="EMBL/GenBank/DDBJ databases">
        <authorList>
            <person name="de Groot N.N."/>
        </authorList>
    </citation>
    <scope>NUCLEOTIDE SEQUENCE [LARGE SCALE GENOMIC DNA]</scope>
    <source>
        <strain evidence="2 3">DSM 6059</strain>
    </source>
</reference>
<evidence type="ECO:0000313" key="2">
    <source>
        <dbReference type="EMBL" id="SFC25902.1"/>
    </source>
</evidence>